<feature type="region of interest" description="Disordered" evidence="1">
    <location>
        <begin position="148"/>
        <end position="178"/>
    </location>
</feature>
<accession>A0A6I8TY94</accession>
<dbReference type="OrthoDB" id="7763377at2759"/>
<dbReference type="Proteomes" id="UP000008820">
    <property type="component" value="Chromosome 1"/>
</dbReference>
<feature type="domain" description="DUF4806" evidence="2">
    <location>
        <begin position="33"/>
        <end position="123"/>
    </location>
</feature>
<dbReference type="EnsemblMetazoa" id="AAEL020275-RC">
    <property type="protein sequence ID" value="AAEL020275-PC"/>
    <property type="gene ID" value="AAEL020275"/>
</dbReference>
<evidence type="ECO:0000259" key="2">
    <source>
        <dbReference type="Pfam" id="PF16064"/>
    </source>
</evidence>
<dbReference type="InterPro" id="IPR032071">
    <property type="entry name" value="DUF4806"/>
</dbReference>
<name>A0A6I8TY94_AEDAE</name>
<organism evidence="3 5">
    <name type="scientific">Aedes aegypti</name>
    <name type="common">Yellowfever mosquito</name>
    <name type="synonym">Culex aegypti</name>
    <dbReference type="NCBI Taxonomy" id="7159"/>
    <lineage>
        <taxon>Eukaryota</taxon>
        <taxon>Metazoa</taxon>
        <taxon>Ecdysozoa</taxon>
        <taxon>Arthropoda</taxon>
        <taxon>Hexapoda</taxon>
        <taxon>Insecta</taxon>
        <taxon>Pterygota</taxon>
        <taxon>Neoptera</taxon>
        <taxon>Endopterygota</taxon>
        <taxon>Diptera</taxon>
        <taxon>Nematocera</taxon>
        <taxon>Culicoidea</taxon>
        <taxon>Culicidae</taxon>
        <taxon>Culicinae</taxon>
        <taxon>Aedini</taxon>
        <taxon>Aedes</taxon>
        <taxon>Stegomyia</taxon>
    </lineage>
</organism>
<dbReference type="Pfam" id="PF16064">
    <property type="entry name" value="DUF4806"/>
    <property type="match status" value="1"/>
</dbReference>
<proteinExistence type="predicted"/>
<dbReference type="EnsemblMetazoa" id="AAEL020275-RB">
    <property type="protein sequence ID" value="AAEL020275-PB"/>
    <property type="gene ID" value="AAEL020275"/>
</dbReference>
<gene>
    <name evidence="3" type="primary">110677976</name>
    <name evidence="4" type="synonym">110674048</name>
</gene>
<feature type="region of interest" description="Disordered" evidence="1">
    <location>
        <begin position="191"/>
        <end position="233"/>
    </location>
</feature>
<reference evidence="3 5" key="1">
    <citation type="submission" date="2017-06" db="EMBL/GenBank/DDBJ databases">
        <title>Aedes aegypti genome working group (AGWG) sequencing and assembly.</title>
        <authorList>
            <consortium name="Aedes aegypti Genome Working Group (AGWG)"/>
            <person name="Matthews B.J."/>
        </authorList>
    </citation>
    <scope>NUCLEOTIDE SEQUENCE [LARGE SCALE GENOMIC DNA]</scope>
    <source>
        <strain evidence="3 5">LVP_AGWG</strain>
    </source>
</reference>
<evidence type="ECO:0000313" key="4">
    <source>
        <dbReference type="EnsemblMetazoa" id="AAEL023189-PD"/>
    </source>
</evidence>
<feature type="compositionally biased region" description="Basic residues" evidence="1">
    <location>
        <begin position="157"/>
        <end position="170"/>
    </location>
</feature>
<dbReference type="AlphaFoldDB" id="A0A6I8TY94"/>
<reference evidence="3" key="2">
    <citation type="submission" date="2020-05" db="UniProtKB">
        <authorList>
            <consortium name="EnsemblMetazoa"/>
        </authorList>
    </citation>
    <scope>IDENTIFICATION</scope>
    <source>
        <strain evidence="3">LVP_AGWG</strain>
    </source>
</reference>
<keyword evidence="5" id="KW-1185">Reference proteome</keyword>
<evidence type="ECO:0000313" key="5">
    <source>
        <dbReference type="Proteomes" id="UP000008820"/>
    </source>
</evidence>
<dbReference type="EnsemblMetazoa" id="AAEL023189-RD">
    <property type="protein sequence ID" value="AAEL023189-PD"/>
    <property type="gene ID" value="AAEL023189"/>
</dbReference>
<feature type="compositionally biased region" description="Acidic residues" evidence="1">
    <location>
        <begin position="211"/>
        <end position="233"/>
    </location>
</feature>
<protein>
    <recommendedName>
        <fullName evidence="2">DUF4806 domain-containing protein</fullName>
    </recommendedName>
</protein>
<evidence type="ECO:0000313" key="3">
    <source>
        <dbReference type="EnsemblMetazoa" id="AAEL020275-PC"/>
    </source>
</evidence>
<evidence type="ECO:0000256" key="1">
    <source>
        <dbReference type="SAM" id="MobiDB-lite"/>
    </source>
</evidence>
<sequence>MLAKTAAKIEMQIDTAIRQKMCDPYSEASSSFQFCPVTTTDGIDALEENLNNESFAKQLFAQMKRIIGHTGDACNGLNIAYGLIDHFFDRKLMLFCSWTGESRGDSVKYPMRKCVNILDIFFKLIRSVNSTFSRTLLEDFFKRITRNSKKRSESKGKRQSTIHRRAKTKKENKGSNSDFDCALGLSSVSATPNLLPVDQDKPETSGVHVDENEDYETNSEHEEENSLEDSDDD</sequence>
<dbReference type="Proteomes" id="UP000008820">
    <property type="component" value="Chromosome 3"/>
</dbReference>